<dbReference type="GeneID" id="4999407"/>
<dbReference type="InterPro" id="IPR005821">
    <property type="entry name" value="Ion_trans_dom"/>
</dbReference>
<dbReference type="PANTHER" id="PTHR10037">
    <property type="entry name" value="VOLTAGE-GATED CATION CHANNEL CALCIUM AND SODIUM"/>
    <property type="match status" value="1"/>
</dbReference>
<dbReference type="STRING" id="436017.A4RSA1"/>
<accession>A4RSA1</accession>
<feature type="non-terminal residue" evidence="7">
    <location>
        <position position="256"/>
    </location>
</feature>
<dbReference type="InterPro" id="IPR027359">
    <property type="entry name" value="Volt_channel_dom_sf"/>
</dbReference>
<feature type="domain" description="Ion transport" evidence="6">
    <location>
        <begin position="1"/>
        <end position="59"/>
    </location>
</feature>
<gene>
    <name evidence="7" type="ORF">OSTLU_7925</name>
</gene>
<dbReference type="InterPro" id="IPR043203">
    <property type="entry name" value="VGCC_Ca_Na"/>
</dbReference>
<protein>
    <submittedName>
        <fullName evidence="7">VIC family transporter: sodium ion channel</fullName>
    </submittedName>
</protein>
<name>A4RSA1_OSTLU</name>
<feature type="transmembrane region" description="Helical" evidence="5">
    <location>
        <begin position="26"/>
        <end position="50"/>
    </location>
</feature>
<keyword evidence="2 5" id="KW-0812">Transmembrane</keyword>
<evidence type="ECO:0000256" key="1">
    <source>
        <dbReference type="ARBA" id="ARBA00004141"/>
    </source>
</evidence>
<dbReference type="GO" id="GO:0005248">
    <property type="term" value="F:voltage-gated sodium channel activity"/>
    <property type="evidence" value="ECO:0007669"/>
    <property type="project" value="TreeGrafter"/>
</dbReference>
<evidence type="ECO:0000313" key="8">
    <source>
        <dbReference type="Proteomes" id="UP000001568"/>
    </source>
</evidence>
<dbReference type="eggNOG" id="KOG2301">
    <property type="taxonomic scope" value="Eukaryota"/>
</dbReference>
<evidence type="ECO:0000256" key="5">
    <source>
        <dbReference type="SAM" id="Phobius"/>
    </source>
</evidence>
<dbReference type="SUPFAM" id="SSF81324">
    <property type="entry name" value="Voltage-gated potassium channels"/>
    <property type="match status" value="1"/>
</dbReference>
<dbReference type="KEGG" id="olu:OSTLU_7925"/>
<evidence type="ECO:0000256" key="3">
    <source>
        <dbReference type="ARBA" id="ARBA00022989"/>
    </source>
</evidence>
<dbReference type="Gene3D" id="1.10.287.70">
    <property type="match status" value="2"/>
</dbReference>
<evidence type="ECO:0000256" key="2">
    <source>
        <dbReference type="ARBA" id="ARBA00022692"/>
    </source>
</evidence>
<dbReference type="Proteomes" id="UP000001568">
    <property type="component" value="Chromosome 1"/>
</dbReference>
<dbReference type="HOGENOM" id="CLU_1088146_0_0_1"/>
<comment type="subcellular location">
    <subcellularLocation>
        <location evidence="1">Membrane</location>
        <topology evidence="1">Multi-pass membrane protein</topology>
    </subcellularLocation>
</comment>
<feature type="transmembrane region" description="Helical" evidence="5">
    <location>
        <begin position="178"/>
        <end position="202"/>
    </location>
</feature>
<keyword evidence="4 5" id="KW-0472">Membrane</keyword>
<dbReference type="PANTHER" id="PTHR10037:SF62">
    <property type="entry name" value="SODIUM CHANNEL PROTEIN 60E"/>
    <property type="match status" value="1"/>
</dbReference>
<feature type="transmembrane region" description="Helical" evidence="5">
    <location>
        <begin position="223"/>
        <end position="249"/>
    </location>
</feature>
<feature type="transmembrane region" description="Helical" evidence="5">
    <location>
        <begin position="113"/>
        <end position="131"/>
    </location>
</feature>
<dbReference type="AlphaFoldDB" id="A4RSA1"/>
<dbReference type="EMBL" id="CP000581">
    <property type="protein sequence ID" value="ABO93999.1"/>
    <property type="molecule type" value="Genomic_DNA"/>
</dbReference>
<keyword evidence="8" id="KW-1185">Reference proteome</keyword>
<dbReference type="Pfam" id="PF00520">
    <property type="entry name" value="Ion_trans"/>
    <property type="match status" value="2"/>
</dbReference>
<feature type="non-terminal residue" evidence="7">
    <location>
        <position position="1"/>
    </location>
</feature>
<feature type="transmembrane region" description="Helical" evidence="5">
    <location>
        <begin position="143"/>
        <end position="163"/>
    </location>
</feature>
<dbReference type="Gramene" id="ABO93999">
    <property type="protein sequence ID" value="ABO93999"/>
    <property type="gene ID" value="OSTLU_7925"/>
</dbReference>
<evidence type="ECO:0000256" key="4">
    <source>
        <dbReference type="ARBA" id="ARBA00023136"/>
    </source>
</evidence>
<dbReference type="RefSeq" id="XP_001415707.1">
    <property type="nucleotide sequence ID" value="XM_001415670.1"/>
</dbReference>
<reference evidence="7 8" key="1">
    <citation type="journal article" date="2007" name="Proc. Natl. Acad. Sci. U.S.A.">
        <title>The tiny eukaryote Ostreococcus provides genomic insights into the paradox of plankton speciation.</title>
        <authorList>
            <person name="Palenik B."/>
            <person name="Grimwood J."/>
            <person name="Aerts A."/>
            <person name="Rouze P."/>
            <person name="Salamov A."/>
            <person name="Putnam N."/>
            <person name="Dupont C."/>
            <person name="Jorgensen R."/>
            <person name="Derelle E."/>
            <person name="Rombauts S."/>
            <person name="Zhou K."/>
            <person name="Otillar R."/>
            <person name="Merchant S.S."/>
            <person name="Podell S."/>
            <person name="Gaasterland T."/>
            <person name="Napoli C."/>
            <person name="Gendler K."/>
            <person name="Manuell A."/>
            <person name="Tai V."/>
            <person name="Vallon O."/>
            <person name="Piganeau G."/>
            <person name="Jancek S."/>
            <person name="Heijde M."/>
            <person name="Jabbari K."/>
            <person name="Bowler C."/>
            <person name="Lohr M."/>
            <person name="Robbens S."/>
            <person name="Werner G."/>
            <person name="Dubchak I."/>
            <person name="Pazour G.J."/>
            <person name="Ren Q."/>
            <person name="Paulsen I."/>
            <person name="Delwiche C."/>
            <person name="Schmutz J."/>
            <person name="Rokhsar D."/>
            <person name="Van de Peer Y."/>
            <person name="Moreau H."/>
            <person name="Grigoriev I.V."/>
        </authorList>
    </citation>
    <scope>NUCLEOTIDE SEQUENCE [LARGE SCALE GENOMIC DNA]</scope>
    <source>
        <strain evidence="7 8">CCE9901</strain>
    </source>
</reference>
<dbReference type="GO" id="GO:0001518">
    <property type="term" value="C:voltage-gated sodium channel complex"/>
    <property type="evidence" value="ECO:0007669"/>
    <property type="project" value="TreeGrafter"/>
</dbReference>
<evidence type="ECO:0000313" key="7">
    <source>
        <dbReference type="EMBL" id="ABO93999.1"/>
    </source>
</evidence>
<keyword evidence="3 5" id="KW-1133">Transmembrane helix</keyword>
<dbReference type="Gene3D" id="1.20.120.350">
    <property type="entry name" value="Voltage-gated potassium channels. Chain C"/>
    <property type="match status" value="1"/>
</dbReference>
<sequence>WQDLMYEAMDVVGVDQEPIRDNAKWACVYFFVSILFGFLLWANLFVSALIDNFNRIAHDENDGKLLVTDEQRVWQQAMLLATVHADNSWRRSSPETPWKAVVHGVVSKYTFDAFSVFMIVLNMVTMMAIRANPSKSEDDYQVWMGNTLAIWYMLEAYLLIVAMKWKNYWQSGWNKIDFIVAVSGVVGLLIPDVYESGVGGAFRMLRFLRLFKIVQVSKGLRTLFATFLSAIPGVVNVALLSLLFMYIYACLGVALF</sequence>
<evidence type="ECO:0000259" key="6">
    <source>
        <dbReference type="Pfam" id="PF00520"/>
    </source>
</evidence>
<organism evidence="7 8">
    <name type="scientific">Ostreococcus lucimarinus (strain CCE9901)</name>
    <dbReference type="NCBI Taxonomy" id="436017"/>
    <lineage>
        <taxon>Eukaryota</taxon>
        <taxon>Viridiplantae</taxon>
        <taxon>Chlorophyta</taxon>
        <taxon>Mamiellophyceae</taxon>
        <taxon>Mamiellales</taxon>
        <taxon>Bathycoccaceae</taxon>
        <taxon>Ostreococcus</taxon>
    </lineage>
</organism>
<feature type="domain" description="Ion transport" evidence="6">
    <location>
        <begin position="109"/>
        <end position="256"/>
    </location>
</feature>
<dbReference type="OrthoDB" id="416585at2759"/>
<proteinExistence type="predicted"/>